<protein>
    <submittedName>
        <fullName evidence="1">Uncharacterized protein</fullName>
    </submittedName>
</protein>
<proteinExistence type="predicted"/>
<reference evidence="1 2" key="1">
    <citation type="submission" date="2024-02" db="EMBL/GenBank/DDBJ databases">
        <title>High-quality chromosome-scale genome assembly of Pensacola bahiagrass (Paspalum notatum Flugge var. saurae).</title>
        <authorList>
            <person name="Vega J.M."/>
            <person name="Podio M."/>
            <person name="Orjuela J."/>
            <person name="Siena L.A."/>
            <person name="Pessino S.C."/>
            <person name="Combes M.C."/>
            <person name="Mariac C."/>
            <person name="Albertini E."/>
            <person name="Pupilli F."/>
            <person name="Ortiz J.P.A."/>
            <person name="Leblanc O."/>
        </authorList>
    </citation>
    <scope>NUCLEOTIDE SEQUENCE [LARGE SCALE GENOMIC DNA]</scope>
    <source>
        <strain evidence="1">R1</strain>
        <tissue evidence="1">Leaf</tissue>
    </source>
</reference>
<evidence type="ECO:0000313" key="1">
    <source>
        <dbReference type="EMBL" id="WVZ82740.1"/>
    </source>
</evidence>
<keyword evidence="2" id="KW-1185">Reference proteome</keyword>
<sequence length="237" mass="26320">MVSKQSMPSNSGANRGRKAAAAPPPLLLLLLPPSWEHERCFSFSLSRCCWLEAAAAWSPSAPLRHDSRFQRAPPAAEMSAGEALRIEKASTLSMAIDRSTIRLGETNSACWIRRGGWVLVACLPCLLAQVVVGQPRPRGFIYARRPADAGKMRRRKRRKPWRIGLGWVDGSRRFARRAEAGGPRNCASLRDPAAPLSPPCRTRWWRGRVHHNRPLQRARMFPFLAPPGPAVAAAKPR</sequence>
<dbReference type="Proteomes" id="UP001341281">
    <property type="component" value="Chromosome 06"/>
</dbReference>
<name>A0AAQ3TZI3_PASNO</name>
<accession>A0AAQ3TZI3</accession>
<dbReference type="EMBL" id="CP144750">
    <property type="protein sequence ID" value="WVZ82740.1"/>
    <property type="molecule type" value="Genomic_DNA"/>
</dbReference>
<dbReference type="AlphaFoldDB" id="A0AAQ3TZI3"/>
<gene>
    <name evidence="1" type="ORF">U9M48_029971</name>
</gene>
<organism evidence="1 2">
    <name type="scientific">Paspalum notatum var. saurae</name>
    <dbReference type="NCBI Taxonomy" id="547442"/>
    <lineage>
        <taxon>Eukaryota</taxon>
        <taxon>Viridiplantae</taxon>
        <taxon>Streptophyta</taxon>
        <taxon>Embryophyta</taxon>
        <taxon>Tracheophyta</taxon>
        <taxon>Spermatophyta</taxon>
        <taxon>Magnoliopsida</taxon>
        <taxon>Liliopsida</taxon>
        <taxon>Poales</taxon>
        <taxon>Poaceae</taxon>
        <taxon>PACMAD clade</taxon>
        <taxon>Panicoideae</taxon>
        <taxon>Andropogonodae</taxon>
        <taxon>Paspaleae</taxon>
        <taxon>Paspalinae</taxon>
        <taxon>Paspalum</taxon>
    </lineage>
</organism>
<evidence type="ECO:0000313" key="2">
    <source>
        <dbReference type="Proteomes" id="UP001341281"/>
    </source>
</evidence>